<dbReference type="AlphaFoldDB" id="A0A9X2RMA2"/>
<sequence length="336" mass="34178">MRPRIHDDDRLAIGLDIGGTKIAAGVADAGGRVVERVPAVPCPSDQAAILKAVSVLVEELHARNPGTVAVGVGAAGLVHWPEGRIRTAPNTAYRDLPLRRLLQEATGLPALVDNDANAACWAEYRKGNSASYMAFITVGTGVGGGLVLADRLFRGRTGIAMEFGHTIVDPHGAERCGCGVVGCLEPLASGRALGRYGGAAAAAEPGGTLATLAGGPGRVTGETVSAAARAGDPAARAQLERLGHWLGIGIATLVNLFDVELVVVGGGVAEAGELLLAPTRASFARYVTAAAHRELPAIEPARLGPEAGWIGAALLALDQDEPAPGREHREGPGGGA</sequence>
<dbReference type="PANTHER" id="PTHR18964:SF149">
    <property type="entry name" value="BIFUNCTIONAL UDP-N-ACETYLGLUCOSAMINE 2-EPIMERASE_N-ACETYLMANNOSAMINE KINASE"/>
    <property type="match status" value="1"/>
</dbReference>
<comment type="caution">
    <text evidence="2">The sequence shown here is derived from an EMBL/GenBank/DDBJ whole genome shotgun (WGS) entry which is preliminary data.</text>
</comment>
<dbReference type="Gene3D" id="3.30.420.40">
    <property type="match status" value="2"/>
</dbReference>
<comment type="similarity">
    <text evidence="1">Belongs to the ROK (NagC/XylR) family.</text>
</comment>
<proteinExistence type="inferred from homology"/>
<dbReference type="Proteomes" id="UP001142374">
    <property type="component" value="Unassembled WGS sequence"/>
</dbReference>
<dbReference type="InterPro" id="IPR043129">
    <property type="entry name" value="ATPase_NBD"/>
</dbReference>
<gene>
    <name evidence="2" type="ORF">NQU55_11950</name>
</gene>
<keyword evidence="3" id="KW-1185">Reference proteome</keyword>
<reference evidence="2" key="1">
    <citation type="submission" date="2022-06" db="EMBL/GenBank/DDBJ databases">
        <title>WGS of actinobacteria.</title>
        <authorList>
            <person name="Thawai C."/>
        </authorList>
    </citation>
    <scope>NUCLEOTIDE SEQUENCE</scope>
    <source>
        <strain evidence="2">AA8</strain>
    </source>
</reference>
<dbReference type="EMBL" id="JANIID010000008">
    <property type="protein sequence ID" value="MCQ8770489.1"/>
    <property type="molecule type" value="Genomic_DNA"/>
</dbReference>
<evidence type="ECO:0000313" key="2">
    <source>
        <dbReference type="EMBL" id="MCQ8770489.1"/>
    </source>
</evidence>
<dbReference type="InterPro" id="IPR000600">
    <property type="entry name" value="ROK"/>
</dbReference>
<name>A0A9X2RMA2_9ACTN</name>
<dbReference type="SUPFAM" id="SSF53067">
    <property type="entry name" value="Actin-like ATPase domain"/>
    <property type="match status" value="1"/>
</dbReference>
<dbReference type="RefSeq" id="WP_168096312.1">
    <property type="nucleotide sequence ID" value="NZ_JAATER010000623.1"/>
</dbReference>
<accession>A0A9X2RMA2</accession>
<organism evidence="2 3">
    <name type="scientific">Streptomyces telluris</name>
    <dbReference type="NCBI Taxonomy" id="2720021"/>
    <lineage>
        <taxon>Bacteria</taxon>
        <taxon>Bacillati</taxon>
        <taxon>Actinomycetota</taxon>
        <taxon>Actinomycetes</taxon>
        <taxon>Kitasatosporales</taxon>
        <taxon>Streptomycetaceae</taxon>
        <taxon>Streptomyces</taxon>
    </lineage>
</organism>
<evidence type="ECO:0000313" key="3">
    <source>
        <dbReference type="Proteomes" id="UP001142374"/>
    </source>
</evidence>
<dbReference type="PANTHER" id="PTHR18964">
    <property type="entry name" value="ROK (REPRESSOR, ORF, KINASE) FAMILY"/>
    <property type="match status" value="1"/>
</dbReference>
<dbReference type="Pfam" id="PF00480">
    <property type="entry name" value="ROK"/>
    <property type="match status" value="1"/>
</dbReference>
<protein>
    <submittedName>
        <fullName evidence="2">ROK family protein</fullName>
    </submittedName>
</protein>
<evidence type="ECO:0000256" key="1">
    <source>
        <dbReference type="ARBA" id="ARBA00006479"/>
    </source>
</evidence>